<dbReference type="Pfam" id="PF00538">
    <property type="entry name" value="Linker_histone"/>
    <property type="match status" value="1"/>
</dbReference>
<dbReference type="InterPro" id="IPR005818">
    <property type="entry name" value="Histone_H1/H5_H15"/>
</dbReference>
<dbReference type="PROSITE" id="PS51504">
    <property type="entry name" value="H15"/>
    <property type="match status" value="1"/>
</dbReference>
<protein>
    <recommendedName>
        <fullName evidence="2">H15 domain-containing protein</fullName>
    </recommendedName>
</protein>
<evidence type="ECO:0000256" key="1">
    <source>
        <dbReference type="SAM" id="MobiDB-lite"/>
    </source>
</evidence>
<feature type="domain" description="H15" evidence="2">
    <location>
        <begin position="1"/>
        <end position="72"/>
    </location>
</feature>
<dbReference type="InterPro" id="IPR036388">
    <property type="entry name" value="WH-like_DNA-bd_sf"/>
</dbReference>
<feature type="region of interest" description="Disordered" evidence="1">
    <location>
        <begin position="160"/>
        <end position="185"/>
    </location>
</feature>
<dbReference type="SUPFAM" id="SSF46785">
    <property type="entry name" value="Winged helix' DNA-binding domain"/>
    <property type="match status" value="1"/>
</dbReference>
<gene>
    <name evidence="3" type="ORF">g.36224</name>
</gene>
<reference evidence="3" key="1">
    <citation type="submission" date="2015-12" db="EMBL/GenBank/DDBJ databases">
        <title>De novo transcriptome assembly of four potential Pierce s Disease insect vectors from Arizona vineyards.</title>
        <authorList>
            <person name="Tassone E.E."/>
        </authorList>
    </citation>
    <scope>NUCLEOTIDE SEQUENCE</scope>
</reference>
<proteinExistence type="predicted"/>
<dbReference type="GO" id="GO:0000786">
    <property type="term" value="C:nucleosome"/>
    <property type="evidence" value="ECO:0007669"/>
    <property type="project" value="InterPro"/>
</dbReference>
<dbReference type="GO" id="GO:0006334">
    <property type="term" value="P:nucleosome assembly"/>
    <property type="evidence" value="ECO:0007669"/>
    <property type="project" value="InterPro"/>
</dbReference>
<dbReference type="EMBL" id="GEDC01013863">
    <property type="protein sequence ID" value="JAS23435.1"/>
    <property type="molecule type" value="Transcribed_RNA"/>
</dbReference>
<name>A0A1B6DCV8_9HEMI</name>
<sequence>MVSQKQLVSVVSAAVKGLKDRKGSSLKYILSYVQTIVNSKTINKSNIILALSKAVSQQILKETKGGKYKLNLMDLTKKELLVLDQINKDVVVLPLKCSCIRNFYPISTSKCLSKRRKRHCTPIWEPRERNCRSQTRSVRRKNKRCAKRKCTSVWEPRKSKRACKRRPKMAMKKLRRRKRCSTKRR</sequence>
<evidence type="ECO:0000313" key="3">
    <source>
        <dbReference type="EMBL" id="JAS23435.1"/>
    </source>
</evidence>
<accession>A0A1B6DCV8</accession>
<dbReference type="InterPro" id="IPR036390">
    <property type="entry name" value="WH_DNA-bd_sf"/>
</dbReference>
<dbReference type="GO" id="GO:0003677">
    <property type="term" value="F:DNA binding"/>
    <property type="evidence" value="ECO:0007669"/>
    <property type="project" value="InterPro"/>
</dbReference>
<dbReference type="AlphaFoldDB" id="A0A1B6DCV8"/>
<organism evidence="3">
    <name type="scientific">Clastoptera arizonana</name>
    <name type="common">Arizona spittle bug</name>
    <dbReference type="NCBI Taxonomy" id="38151"/>
    <lineage>
        <taxon>Eukaryota</taxon>
        <taxon>Metazoa</taxon>
        <taxon>Ecdysozoa</taxon>
        <taxon>Arthropoda</taxon>
        <taxon>Hexapoda</taxon>
        <taxon>Insecta</taxon>
        <taxon>Pterygota</taxon>
        <taxon>Neoptera</taxon>
        <taxon>Paraneoptera</taxon>
        <taxon>Hemiptera</taxon>
        <taxon>Auchenorrhyncha</taxon>
        <taxon>Cercopoidea</taxon>
        <taxon>Clastopteridae</taxon>
        <taxon>Clastoptera</taxon>
    </lineage>
</organism>
<dbReference type="Gene3D" id="1.10.10.10">
    <property type="entry name" value="Winged helix-like DNA-binding domain superfamily/Winged helix DNA-binding domain"/>
    <property type="match status" value="1"/>
</dbReference>
<evidence type="ECO:0000259" key="2">
    <source>
        <dbReference type="PROSITE" id="PS51504"/>
    </source>
</evidence>